<organism evidence="2 3">
    <name type="scientific">Trichogramma brassicae</name>
    <dbReference type="NCBI Taxonomy" id="86971"/>
    <lineage>
        <taxon>Eukaryota</taxon>
        <taxon>Metazoa</taxon>
        <taxon>Ecdysozoa</taxon>
        <taxon>Arthropoda</taxon>
        <taxon>Hexapoda</taxon>
        <taxon>Insecta</taxon>
        <taxon>Pterygota</taxon>
        <taxon>Neoptera</taxon>
        <taxon>Endopterygota</taxon>
        <taxon>Hymenoptera</taxon>
        <taxon>Apocrita</taxon>
        <taxon>Proctotrupomorpha</taxon>
        <taxon>Chalcidoidea</taxon>
        <taxon>Trichogrammatidae</taxon>
        <taxon>Trichogramma</taxon>
    </lineage>
</organism>
<feature type="region of interest" description="Disordered" evidence="1">
    <location>
        <begin position="1"/>
        <end position="22"/>
    </location>
</feature>
<feature type="region of interest" description="Disordered" evidence="1">
    <location>
        <begin position="82"/>
        <end position="104"/>
    </location>
</feature>
<gene>
    <name evidence="2" type="ORF">TBRA_LOCUS3021</name>
</gene>
<dbReference type="AlphaFoldDB" id="A0A6H5I0C7"/>
<sequence length="292" mass="33083">MSGQQPFPLKARDRVGRSLVGDLPPPESHLDFRVSSTQRWRAVIRILLDVRDRTHGFILFRTAQCFRGIRVQHARPDNMYSATRLPPHCPRSEPSATGCYPTRPERRPASVDFFPRALKRHTLIDTIIYMHSSISDLKTCMIFYPRAVGALAGTRRIERGYDAEPAGDPNVRGGLDSPDGLNDGLDDRRHTSNTTDDDRMAYSRAHRHGRADFLQPPPPTTTRVEEVVKAPRARGSGQRAREGRTMVTRQVPGRPLVEVPLGAKKKWVIRHKGGKQLLRLAPDWRHSTRWTA</sequence>
<reference evidence="2 3" key="1">
    <citation type="submission" date="2020-02" db="EMBL/GenBank/DDBJ databases">
        <authorList>
            <person name="Ferguson B K."/>
        </authorList>
    </citation>
    <scope>NUCLEOTIDE SEQUENCE [LARGE SCALE GENOMIC DNA]</scope>
</reference>
<dbReference type="Proteomes" id="UP000479190">
    <property type="component" value="Unassembled WGS sequence"/>
</dbReference>
<keyword evidence="3" id="KW-1185">Reference proteome</keyword>
<protein>
    <submittedName>
        <fullName evidence="2">Uncharacterized protein</fullName>
    </submittedName>
</protein>
<accession>A0A6H5I0C7</accession>
<name>A0A6H5I0C7_9HYME</name>
<feature type="region of interest" description="Disordered" evidence="1">
    <location>
        <begin position="161"/>
        <end position="245"/>
    </location>
</feature>
<evidence type="ECO:0000313" key="3">
    <source>
        <dbReference type="Proteomes" id="UP000479190"/>
    </source>
</evidence>
<proteinExistence type="predicted"/>
<dbReference type="EMBL" id="CADCXV010000605">
    <property type="protein sequence ID" value="CAB0031038.1"/>
    <property type="molecule type" value="Genomic_DNA"/>
</dbReference>
<feature type="compositionally biased region" description="Basic and acidic residues" evidence="1">
    <location>
        <begin position="185"/>
        <end position="201"/>
    </location>
</feature>
<evidence type="ECO:0000256" key="1">
    <source>
        <dbReference type="SAM" id="MobiDB-lite"/>
    </source>
</evidence>
<evidence type="ECO:0000313" key="2">
    <source>
        <dbReference type="EMBL" id="CAB0031038.1"/>
    </source>
</evidence>